<dbReference type="HOGENOM" id="CLU_050131_3_3_6"/>
<evidence type="ECO:0000313" key="7">
    <source>
        <dbReference type="Proteomes" id="UP000006062"/>
    </source>
</evidence>
<reference evidence="6 7" key="1">
    <citation type="submission" date="2012-06" db="EMBL/GenBank/DDBJ databases">
        <title>Complete sequence of Thiocystis violascens DSM 198.</title>
        <authorList>
            <consortium name="US DOE Joint Genome Institute"/>
            <person name="Lucas S."/>
            <person name="Han J."/>
            <person name="Lapidus A."/>
            <person name="Cheng J.-F."/>
            <person name="Goodwin L."/>
            <person name="Pitluck S."/>
            <person name="Peters L."/>
            <person name="Ovchinnikova G."/>
            <person name="Teshima H."/>
            <person name="Detter J.C."/>
            <person name="Han C."/>
            <person name="Tapia R."/>
            <person name="Land M."/>
            <person name="Hauser L."/>
            <person name="Kyrpides N."/>
            <person name="Ivanova N."/>
            <person name="Pagani I."/>
            <person name="Vogl K."/>
            <person name="Liu Z."/>
            <person name="Frigaard N.-U."/>
            <person name="Bryant D."/>
            <person name="Woyke T."/>
        </authorList>
    </citation>
    <scope>NUCLEOTIDE SEQUENCE [LARGE SCALE GENOMIC DNA]</scope>
    <source>
        <strain evidence="7">ATCC 17096 / DSM 198 / 6111</strain>
    </source>
</reference>
<keyword evidence="7" id="KW-1185">Reference proteome</keyword>
<protein>
    <submittedName>
        <fullName evidence="6">Uncharacterized protein SCO1/SenC/PrrC, involved in biogenesis of respiratory and photosynthetic systems</fullName>
    </submittedName>
</protein>
<dbReference type="PANTHER" id="PTHR12151">
    <property type="entry name" value="ELECTRON TRANSPORT PROTIN SCO1/SENC FAMILY MEMBER"/>
    <property type="match status" value="1"/>
</dbReference>
<dbReference type="EMBL" id="CP003154">
    <property type="protein sequence ID" value="AFL74867.1"/>
    <property type="molecule type" value="Genomic_DNA"/>
</dbReference>
<dbReference type="Gene3D" id="3.40.30.10">
    <property type="entry name" value="Glutaredoxin"/>
    <property type="match status" value="1"/>
</dbReference>
<dbReference type="Pfam" id="PF02630">
    <property type="entry name" value="SCO1-SenC"/>
    <property type="match status" value="1"/>
</dbReference>
<sequence length="213" mass="22779">MPRTSLIAAILFLTGLLIWLVAWEPSDDSGKNPDPGHLPLELAAPPTGGDFILDAATGPVDLASLRGQVVLVYFGYTWCPDICPTNLAFIAMALRELTPEELARVRVLFVSVDPERDDLSRLAGYAAHFHPNILGVTGTAEQVAQAASLYGAAYRRTDRSDSAMGYLIDHSASTYVLDPSGHLARTLEHATAPAEILAAIRGLLVTDSGKSLQ</sequence>
<feature type="binding site" evidence="3">
    <location>
        <position position="83"/>
    </location>
    <ligand>
        <name>Cu cation</name>
        <dbReference type="ChEBI" id="CHEBI:23378"/>
    </ligand>
</feature>
<evidence type="ECO:0000256" key="2">
    <source>
        <dbReference type="ARBA" id="ARBA00023008"/>
    </source>
</evidence>
<dbReference type="FunFam" id="3.40.30.10:FF:000013">
    <property type="entry name" value="Blast:Protein SCO1 homolog, mitochondrial"/>
    <property type="match status" value="1"/>
</dbReference>
<evidence type="ECO:0000256" key="4">
    <source>
        <dbReference type="PIRSR" id="PIRSR603782-2"/>
    </source>
</evidence>
<dbReference type="CDD" id="cd02968">
    <property type="entry name" value="SCO"/>
    <property type="match status" value="1"/>
</dbReference>
<dbReference type="eggNOG" id="COG1999">
    <property type="taxonomic scope" value="Bacteria"/>
</dbReference>
<dbReference type="PROSITE" id="PS51352">
    <property type="entry name" value="THIOREDOXIN_2"/>
    <property type="match status" value="1"/>
</dbReference>
<evidence type="ECO:0000313" key="6">
    <source>
        <dbReference type="EMBL" id="AFL74867.1"/>
    </source>
</evidence>
<dbReference type="Proteomes" id="UP000006062">
    <property type="component" value="Chromosome"/>
</dbReference>
<dbReference type="InterPro" id="IPR013766">
    <property type="entry name" value="Thioredoxin_domain"/>
</dbReference>
<keyword evidence="2 3" id="KW-0186">Copper</keyword>
<dbReference type="InterPro" id="IPR036249">
    <property type="entry name" value="Thioredoxin-like_sf"/>
</dbReference>
<keyword evidence="4" id="KW-1015">Disulfide bond</keyword>
<organism evidence="6 7">
    <name type="scientific">Thiocystis violascens (strain ATCC 17096 / DSM 198 / 6111)</name>
    <name type="common">Chromatium violascens</name>
    <dbReference type="NCBI Taxonomy" id="765911"/>
    <lineage>
        <taxon>Bacteria</taxon>
        <taxon>Pseudomonadati</taxon>
        <taxon>Pseudomonadota</taxon>
        <taxon>Gammaproteobacteria</taxon>
        <taxon>Chromatiales</taxon>
        <taxon>Chromatiaceae</taxon>
        <taxon>Thiocystis</taxon>
    </lineage>
</organism>
<feature type="disulfide bond" description="Redox-active" evidence="4">
    <location>
        <begin position="79"/>
        <end position="83"/>
    </location>
</feature>
<keyword evidence="3" id="KW-0479">Metal-binding</keyword>
<dbReference type="SUPFAM" id="SSF52833">
    <property type="entry name" value="Thioredoxin-like"/>
    <property type="match status" value="1"/>
</dbReference>
<feature type="binding site" evidence="3">
    <location>
        <position position="170"/>
    </location>
    <ligand>
        <name>Cu cation</name>
        <dbReference type="ChEBI" id="CHEBI:23378"/>
    </ligand>
</feature>
<feature type="domain" description="Thioredoxin" evidence="5">
    <location>
        <begin position="33"/>
        <end position="205"/>
    </location>
</feature>
<evidence type="ECO:0000256" key="1">
    <source>
        <dbReference type="ARBA" id="ARBA00010996"/>
    </source>
</evidence>
<gene>
    <name evidence="6" type="ordered locus">Thivi_2976</name>
</gene>
<evidence type="ECO:0000259" key="5">
    <source>
        <dbReference type="PROSITE" id="PS51352"/>
    </source>
</evidence>
<feature type="binding site" evidence="3">
    <location>
        <position position="79"/>
    </location>
    <ligand>
        <name>Cu cation</name>
        <dbReference type="ChEBI" id="CHEBI:23378"/>
    </ligand>
</feature>
<dbReference type="STRING" id="765911.Thivi_2976"/>
<dbReference type="RefSeq" id="WP_014779286.1">
    <property type="nucleotide sequence ID" value="NC_018012.1"/>
</dbReference>
<name>U3GJL6_THIV6</name>
<dbReference type="GO" id="GO:0046872">
    <property type="term" value="F:metal ion binding"/>
    <property type="evidence" value="ECO:0007669"/>
    <property type="project" value="UniProtKB-KW"/>
</dbReference>
<proteinExistence type="inferred from homology"/>
<accession>U3GJL6</accession>
<dbReference type="InterPro" id="IPR003782">
    <property type="entry name" value="SCO1/SenC"/>
</dbReference>
<evidence type="ECO:0000256" key="3">
    <source>
        <dbReference type="PIRSR" id="PIRSR603782-1"/>
    </source>
</evidence>
<dbReference type="AlphaFoldDB" id="U3GJL6"/>
<dbReference type="KEGG" id="tvi:Thivi_2976"/>
<comment type="similarity">
    <text evidence="1">Belongs to the SCO1/2 family.</text>
</comment>
<dbReference type="PANTHER" id="PTHR12151:SF25">
    <property type="entry name" value="LINALOOL DEHYDRATASE_ISOMERASE DOMAIN-CONTAINING PROTEIN"/>
    <property type="match status" value="1"/>
</dbReference>
<dbReference type="OrthoDB" id="9790194at2"/>